<accession>A0A914AE20</accession>
<evidence type="ECO:0000259" key="4">
    <source>
        <dbReference type="PROSITE" id="PS50158"/>
    </source>
</evidence>
<proteinExistence type="predicted"/>
<dbReference type="GO" id="GO:0008270">
    <property type="term" value="F:zinc ion binding"/>
    <property type="evidence" value="ECO:0007669"/>
    <property type="project" value="UniProtKB-KW"/>
</dbReference>
<dbReference type="Gene3D" id="3.30.420.10">
    <property type="entry name" value="Ribonuclease H-like superfamily/Ribonuclease H"/>
    <property type="match status" value="1"/>
</dbReference>
<evidence type="ECO:0000259" key="5">
    <source>
        <dbReference type="PROSITE" id="PS50994"/>
    </source>
</evidence>
<dbReference type="Gene3D" id="3.10.10.10">
    <property type="entry name" value="HIV Type 1 Reverse Transcriptase, subunit A, domain 1"/>
    <property type="match status" value="1"/>
</dbReference>
<keyword evidence="2" id="KW-0175">Coiled coil</keyword>
<dbReference type="InterPro" id="IPR001878">
    <property type="entry name" value="Znf_CCHC"/>
</dbReference>
<dbReference type="InterPro" id="IPR005312">
    <property type="entry name" value="DUF1759"/>
</dbReference>
<evidence type="ECO:0000256" key="3">
    <source>
        <dbReference type="SAM" id="MobiDB-lite"/>
    </source>
</evidence>
<feature type="compositionally biased region" description="Low complexity" evidence="3">
    <location>
        <begin position="44"/>
        <end position="56"/>
    </location>
</feature>
<keyword evidence="1" id="KW-0863">Zinc-finger</keyword>
<dbReference type="RefSeq" id="XP_038061736.1">
    <property type="nucleotide sequence ID" value="XM_038205808.1"/>
</dbReference>
<dbReference type="GO" id="GO:0015074">
    <property type="term" value="P:DNA integration"/>
    <property type="evidence" value="ECO:0007669"/>
    <property type="project" value="InterPro"/>
</dbReference>
<feature type="compositionally biased region" description="Basic and acidic residues" evidence="3">
    <location>
        <begin position="134"/>
        <end position="143"/>
    </location>
</feature>
<dbReference type="InterPro" id="IPR008042">
    <property type="entry name" value="Retrotrans_Pao"/>
</dbReference>
<feature type="domain" description="CCHC-type" evidence="4">
    <location>
        <begin position="471"/>
        <end position="484"/>
    </location>
</feature>
<evidence type="ECO:0000256" key="2">
    <source>
        <dbReference type="SAM" id="Coils"/>
    </source>
</evidence>
<reference evidence="6" key="1">
    <citation type="submission" date="2022-11" db="UniProtKB">
        <authorList>
            <consortium name="EnsemblMetazoa"/>
        </authorList>
    </citation>
    <scope>IDENTIFICATION</scope>
</reference>
<feature type="compositionally biased region" description="Basic and acidic residues" evidence="3">
    <location>
        <begin position="170"/>
        <end position="180"/>
    </location>
</feature>
<dbReference type="Pfam" id="PF17921">
    <property type="entry name" value="Integrase_H2C2"/>
    <property type="match status" value="1"/>
</dbReference>
<dbReference type="PANTHER" id="PTHR47331">
    <property type="entry name" value="PHD-TYPE DOMAIN-CONTAINING PROTEIN"/>
    <property type="match status" value="1"/>
</dbReference>
<dbReference type="InterPro" id="IPR043128">
    <property type="entry name" value="Rev_trsase/Diguanyl_cyclase"/>
</dbReference>
<keyword evidence="7" id="KW-1185">Reference proteome</keyword>
<dbReference type="PANTHER" id="PTHR47331:SF1">
    <property type="entry name" value="GAG-LIKE PROTEIN"/>
    <property type="match status" value="1"/>
</dbReference>
<feature type="region of interest" description="Disordered" evidence="3">
    <location>
        <begin position="1"/>
        <end position="59"/>
    </location>
</feature>
<feature type="coiled-coil region" evidence="2">
    <location>
        <begin position="59"/>
        <end position="86"/>
    </location>
</feature>
<dbReference type="InterPro" id="IPR001584">
    <property type="entry name" value="Integrase_cat-core"/>
</dbReference>
<dbReference type="Pfam" id="PF05380">
    <property type="entry name" value="Peptidase_A17"/>
    <property type="match status" value="1"/>
</dbReference>
<keyword evidence="1" id="KW-0479">Metal-binding</keyword>
<evidence type="ECO:0000256" key="1">
    <source>
        <dbReference type="PROSITE-ProRule" id="PRU00047"/>
    </source>
</evidence>
<sequence>MYADNMSVVSSGEHSVKHHDGDSMCGDGERQGELVRPEDSASQLSSRTSTTKSSLGRTRKRLVAKMAALEAEAASLQEMQAIELEELKLRQRKQELALKTKMDMAKAEKLVYAIDEDCLHMTPPNSTPSPALSDKQESSKDSVPEAGDEQTPQKEPRYSPVDSPSNTTPKNEEPSVDKPKTTPMDDDNPEKQASLLELVKRGQQQQRCLLATMQLPRAELPTFDGNPLQYWTFLRAFENSVDNADIDDSAKLIRLLKYCTGKARKIIECCAIMQPDVGYQRAKALLKERFGSDYVIAEAWVNKVTKGAPLASHDRVGLREYADDLKVCKETLDTMGYTQEIGTQGVMVKLVEKLPSYLRNRWIKHVRGFRKSDKSPKIVNLVEFVEDAAQEANDPVYGNLHVSAYKPQKPEMRPKVTRPDKTSYALVTNSKMNEHVTCVMCKGNHTLFGCSEFKGKTPEERFNFAKAERLCYNCLRPGHVSSACSLHRVCSVTGCGKRHTKFLHPLKQTPSSSVGDARPAGLEATAQSSFTETDLGTSCVTGVGVYRVALPIVAVKVSAVDGDCSIDTYALLDNGSTSSFCTEELASQLNIEGKRQSLTLTTMTKAKVKTETTVVSLVVNSFDQQGAVNLDKVYTRHSLPINDDNIAEPEDIKKWPHLQDISIPQVEKGKVHLLIGQDSPDALVPLEVRSGETKAPYATRTRLGWSLNGPLGMSRRAAVTSSYVAVDDTLEQQLQRFWKLDAVESLYDDDKGMSVQDKRAIALWEKTVCLKDGHYELPIPFKNNPQRLADNRMVAEQHLTSLGRRLKRDCQLKARYTEGMKELVGNGYAEVVVGDDCVTDAAIWYLPHHPVLDSGKQGKMRIVFDCAAKHNGQSLNTQTISGPDLTNKLLGVLLRFRQEQVAVLADIRAMFHQVRVSPENRDVLRYLWWPDGDTSLEPAVHRMTAHPFGGTWSPSCCSFALRRTAEDNRQDFHPDTVGCVKRSFYVDDCLVSLATEAEAIRVSRELRELLSRGGFQLTKWLSNSPEVLESIPQEDRAVGVRGLDLNHEALPTERALGMQWDVETDCFGYKVSQKEKPLTRRGLLSIVSSIYDPHGFASPFTLLAKRIVQDLSRKKLGWDEALPSRHREDWQHWKQDLGKLEQLRINRCIKPYGYKDGVSYQLHHFSDASEAAYGAVTYLRMVNSAGLSHTCLLLSKSRLAPLKKVTIPRLELTAATLSVRLDAMIKKELDLPLEESVFWTDSTIVLRYINNEEKRFHTFVGNRVAVIQNQSSSHQWRHVKSGLNPADIVTRGQMADELLANQKWLIGPEFLRQDGHLWPSLPISTTLNDNDPEVKPEKEIVTVYATERKDSANPTDRLIARHSSWYELKRSVAWIMRVADSLLRRIRKQPAVQDMKTLTTNDLARAEASIIRYIQAQSFQEEFSHLKKGEDKIQKLKAEMKKKGQLYKLDPILTEDGIIRVGGRLRNAPGNMSNQPPILPKGNHVVSLIMKHYHLESGHSGREYVLSLIRQRFWIIKARSMLRRVLSNCFECRRRSAVPVQQKMADLPSDRVTPGRPPFSFVGVDCFGPFLVKQGRNQIKRYGCIFTCLTSRAVHIEVLHTLDTDSFINGMQRFICRRGQPIELRSDNGSNFIGAERELKEAWKGLSQEKVDKCLLKKGIQWKFNPPTASHMGGVWERQIRSTRRLLSSLMTEQVVSDETLSTVMCLVECIINNRPITTVSDDINDLEPLTPNHLLLLRGAPHSLGEFDKKEMYTRRRWKQAQYLADVFWRRWIREYLPTLQKRQKWLEPKGNIMVGDLVLIVDNDLPRNKWLLGRVLETYPGKDQLVRVVKVKTKSSILTRPVQKLCLLESVDKE</sequence>
<dbReference type="Gene3D" id="3.30.70.270">
    <property type="match status" value="1"/>
</dbReference>
<dbReference type="Proteomes" id="UP000887568">
    <property type="component" value="Unplaced"/>
</dbReference>
<evidence type="ECO:0000313" key="6">
    <source>
        <dbReference type="EnsemblMetazoa" id="XP_038061736.1"/>
    </source>
</evidence>
<dbReference type="CDD" id="cd01644">
    <property type="entry name" value="RT_pepA17"/>
    <property type="match status" value="1"/>
</dbReference>
<evidence type="ECO:0000313" key="7">
    <source>
        <dbReference type="Proteomes" id="UP000887568"/>
    </source>
</evidence>
<dbReference type="SUPFAM" id="SSF56672">
    <property type="entry name" value="DNA/RNA polymerases"/>
    <property type="match status" value="1"/>
</dbReference>
<organism evidence="6 7">
    <name type="scientific">Patiria miniata</name>
    <name type="common">Bat star</name>
    <name type="synonym">Asterina miniata</name>
    <dbReference type="NCBI Taxonomy" id="46514"/>
    <lineage>
        <taxon>Eukaryota</taxon>
        <taxon>Metazoa</taxon>
        <taxon>Echinodermata</taxon>
        <taxon>Eleutherozoa</taxon>
        <taxon>Asterozoa</taxon>
        <taxon>Asteroidea</taxon>
        <taxon>Valvatacea</taxon>
        <taxon>Valvatida</taxon>
        <taxon>Asterinidae</taxon>
        <taxon>Patiria</taxon>
    </lineage>
</organism>
<feature type="region of interest" description="Disordered" evidence="3">
    <location>
        <begin position="121"/>
        <end position="189"/>
    </location>
</feature>
<dbReference type="InterPro" id="IPR012337">
    <property type="entry name" value="RNaseH-like_sf"/>
</dbReference>
<dbReference type="GO" id="GO:0003676">
    <property type="term" value="F:nucleic acid binding"/>
    <property type="evidence" value="ECO:0007669"/>
    <property type="project" value="InterPro"/>
</dbReference>
<dbReference type="Pfam" id="PF18701">
    <property type="entry name" value="DUF5641"/>
    <property type="match status" value="1"/>
</dbReference>
<dbReference type="Pfam" id="PF03564">
    <property type="entry name" value="DUF1759"/>
    <property type="match status" value="1"/>
</dbReference>
<feature type="domain" description="Integrase catalytic" evidence="5">
    <location>
        <begin position="1553"/>
        <end position="1740"/>
    </location>
</feature>
<dbReference type="InterPro" id="IPR036397">
    <property type="entry name" value="RNaseH_sf"/>
</dbReference>
<dbReference type="OMA" id="RWKQAQY"/>
<dbReference type="PROSITE" id="PS50158">
    <property type="entry name" value="ZF_CCHC"/>
    <property type="match status" value="1"/>
</dbReference>
<keyword evidence="1" id="KW-0862">Zinc</keyword>
<name>A0A914AE20_PATMI</name>
<dbReference type="SUPFAM" id="SSF53098">
    <property type="entry name" value="Ribonuclease H-like"/>
    <property type="match status" value="1"/>
</dbReference>
<dbReference type="PROSITE" id="PS50994">
    <property type="entry name" value="INTEGRASE"/>
    <property type="match status" value="1"/>
</dbReference>
<protein>
    <submittedName>
        <fullName evidence="6">Uncharacterized protein</fullName>
    </submittedName>
</protein>
<feature type="compositionally biased region" description="Basic and acidic residues" evidence="3">
    <location>
        <begin position="14"/>
        <end position="39"/>
    </location>
</feature>
<dbReference type="InterPro" id="IPR043502">
    <property type="entry name" value="DNA/RNA_pol_sf"/>
</dbReference>
<dbReference type="InterPro" id="IPR040676">
    <property type="entry name" value="DUF5641"/>
</dbReference>
<dbReference type="GeneID" id="119732351"/>
<dbReference type="EnsemblMetazoa" id="XM_038205808.1">
    <property type="protein sequence ID" value="XP_038061736.1"/>
    <property type="gene ID" value="LOC119732351"/>
</dbReference>
<dbReference type="Gene3D" id="1.10.340.70">
    <property type="match status" value="1"/>
</dbReference>
<dbReference type="OrthoDB" id="8046937at2759"/>
<dbReference type="InterPro" id="IPR041588">
    <property type="entry name" value="Integrase_H2C2"/>
</dbReference>